<dbReference type="Pfam" id="PF10588">
    <property type="entry name" value="NADH-G_4Fe-4S_3"/>
    <property type="match status" value="1"/>
</dbReference>
<comment type="caution">
    <text evidence="19">The sequence shown here is derived from an EMBL/GenBank/DDBJ whole genome shotgun (WGS) entry which is preliminary data.</text>
</comment>
<dbReference type="CDD" id="cd02753">
    <property type="entry name" value="MopB_Formate-Dh-H"/>
    <property type="match status" value="1"/>
</dbReference>
<evidence type="ECO:0000259" key="18">
    <source>
        <dbReference type="PROSITE" id="PS51839"/>
    </source>
</evidence>
<evidence type="ECO:0000256" key="1">
    <source>
        <dbReference type="ARBA" id="ARBA00001966"/>
    </source>
</evidence>
<feature type="domain" description="4Fe-4S ferredoxin-type" evidence="16">
    <location>
        <begin position="184"/>
        <end position="212"/>
    </location>
</feature>
<dbReference type="InterPro" id="IPR054351">
    <property type="entry name" value="NADH_UbQ_OxRdtase_ferredoxin"/>
</dbReference>
<keyword evidence="10" id="KW-0408">Iron</keyword>
<dbReference type="PROSITE" id="PS00198">
    <property type="entry name" value="4FE4S_FER_1"/>
    <property type="match status" value="1"/>
</dbReference>
<reference evidence="19 20" key="1">
    <citation type="submission" date="2014-10" db="EMBL/GenBank/DDBJ databases">
        <title>Draft genome of anammox bacterium scalindua brodae, obtained using differential coverage binning of sequence data from two enrichment reactors.</title>
        <authorList>
            <person name="Speth D.R."/>
            <person name="Russ L."/>
            <person name="Kartal B."/>
            <person name="Op den Camp H.J."/>
            <person name="Dutilh B.E."/>
            <person name="Jetten M.S."/>
        </authorList>
    </citation>
    <scope>NUCLEOTIDE SEQUENCE [LARGE SCALE GENOMIC DNA]</scope>
    <source>
        <strain evidence="19">RU1</strain>
    </source>
</reference>
<dbReference type="Gene3D" id="3.40.228.10">
    <property type="entry name" value="Dimethylsulfoxide Reductase, domain 2"/>
    <property type="match status" value="1"/>
</dbReference>
<dbReference type="Proteomes" id="UP000030652">
    <property type="component" value="Unassembled WGS sequence"/>
</dbReference>
<feature type="domain" description="4Fe-4S ferredoxin-type" evidence="16">
    <location>
        <begin position="140"/>
        <end position="169"/>
    </location>
</feature>
<evidence type="ECO:0000256" key="5">
    <source>
        <dbReference type="ARBA" id="ARBA00022485"/>
    </source>
</evidence>
<dbReference type="Pfam" id="PF22117">
    <property type="entry name" value="Fer4_Nqo3"/>
    <property type="match status" value="1"/>
</dbReference>
<evidence type="ECO:0000259" key="16">
    <source>
        <dbReference type="PROSITE" id="PS51379"/>
    </source>
</evidence>
<gene>
    <name evidence="19" type="ORF">SCABRO_00999</name>
</gene>
<sequence length="902" mass="100367">METIKLTINDKTYEAEQGKTVLEIARANDIWIPTLCHDNRLEPYGGCRICLVEIEGARQLMPSCISKVNEGMVVRTETEDIRKTRKGVLEYILSDHPLDCMTCEATGCCELQDVAYATGIKGDRFRSKEKRGGVLPDKNELIYRETSKCIRCGRCVRICDEVAQEHAIEFGGRGFQMWVATPFGESLLDGPCVLCGQCVSTCPVGAIREKQPTGKGRTYQTSKVRSTCGYCSIGCQIDIHSNHQEINKITSEVGSTPNNGNLCMKGRFAYDFINHPDRLDSPMVRRNGNLEKTSWEDAYNVVADKLKDIKKKHGADAISFVSSGRCTNEENYLMQRFARTVIGTNNIDQSETECHAPTLHVLRDTLGVGTTTNSIEEISKSDVIFVIGANVTESHPIIGLEVKKALRNGKTLIVADTRKTWLAKKAQTFLNLQPGTDATLINAIISVIIKEKLHDEKFIEKRTENYKTLQSAIIKNDIKKAVKLTGISQDAIEEAARIYANAENAVILYGNGITQHRSGNDNVKSLVNLALLTGNIGKECSGIYPLMGQNNGQGAFNMGAIPDFYTDFQPVSDITVRKKFEKIYKTKLSKNKGLQIREMFDGAHKGKVKAMYVMGADPLMSEPDTTRVKKALSNLDFLIVQDIFMSNTAQYADVVLPAACFAEKDGTFTNIERRVQRIRKTVEPPGKAKADWNIISELSTCMGHPINYSSPEAIWEEIRKVSPNFAGINYQRLDNCGIQWPCPKADHPGTKFLYEKTFPEGKAKFSSTESKPSSEKPDKSYPFILSTGRTLYHFNSGTMTHRAKGSIQKQPYPFVEISQSDADETGIKDGEMVRVTTKRGQISLSASITNRVMPKQVWIPIHFISAPVNLLTKDPCSTSRTNGNLNIMPEYKVCAAKVEKIQ</sequence>
<dbReference type="GO" id="GO:0051537">
    <property type="term" value="F:2 iron, 2 sulfur cluster binding"/>
    <property type="evidence" value="ECO:0007669"/>
    <property type="project" value="UniProtKB-KW"/>
</dbReference>
<evidence type="ECO:0000256" key="14">
    <source>
        <dbReference type="ARBA" id="ARBA00034078"/>
    </source>
</evidence>
<comment type="cofactor">
    <cofactor evidence="1">
        <name>[4Fe-4S] cluster</name>
        <dbReference type="ChEBI" id="CHEBI:49883"/>
    </cofactor>
</comment>
<keyword evidence="13" id="KW-0472">Membrane</keyword>
<dbReference type="GO" id="GO:0022904">
    <property type="term" value="P:respiratory electron transport chain"/>
    <property type="evidence" value="ECO:0007669"/>
    <property type="project" value="TreeGrafter"/>
</dbReference>
<dbReference type="EMBL" id="JRYO01000067">
    <property type="protein sequence ID" value="KHE93237.1"/>
    <property type="molecule type" value="Genomic_DNA"/>
</dbReference>
<dbReference type="InterPro" id="IPR017896">
    <property type="entry name" value="4Fe4S_Fe-S-bd"/>
</dbReference>
<dbReference type="Pfam" id="PF13510">
    <property type="entry name" value="Fer2_4"/>
    <property type="match status" value="1"/>
</dbReference>
<keyword evidence="7" id="KW-0479">Metal-binding</keyword>
<dbReference type="InterPro" id="IPR006656">
    <property type="entry name" value="Mopterin_OxRdtase"/>
</dbReference>
<keyword evidence="6" id="KW-0001">2Fe-2S</keyword>
<dbReference type="Gene3D" id="2.40.40.20">
    <property type="match status" value="1"/>
</dbReference>
<dbReference type="InterPro" id="IPR006655">
    <property type="entry name" value="Mopterin_OxRdtase_prok_CS"/>
</dbReference>
<dbReference type="GO" id="GO:0051539">
    <property type="term" value="F:4 iron, 4 sulfur cluster binding"/>
    <property type="evidence" value="ECO:0007669"/>
    <property type="project" value="UniProtKB-KW"/>
</dbReference>
<dbReference type="PROSITE" id="PS51085">
    <property type="entry name" value="2FE2S_FER_2"/>
    <property type="match status" value="1"/>
</dbReference>
<dbReference type="PANTHER" id="PTHR43105:SF10">
    <property type="entry name" value="NADH-QUINONE OXIDOREDUCTASE SUBUNIT G"/>
    <property type="match status" value="1"/>
</dbReference>
<keyword evidence="8" id="KW-0677">Repeat</keyword>
<dbReference type="GO" id="GO:0003954">
    <property type="term" value="F:NADH dehydrogenase activity"/>
    <property type="evidence" value="ECO:0007669"/>
    <property type="project" value="TreeGrafter"/>
</dbReference>
<dbReference type="PANTHER" id="PTHR43105">
    <property type="entry name" value="RESPIRATORY NITRATE REDUCTASE"/>
    <property type="match status" value="1"/>
</dbReference>
<evidence type="ECO:0000259" key="15">
    <source>
        <dbReference type="PROSITE" id="PS51085"/>
    </source>
</evidence>
<dbReference type="Pfam" id="PF01568">
    <property type="entry name" value="Molydop_binding"/>
    <property type="match status" value="1"/>
</dbReference>
<dbReference type="GO" id="GO:0016020">
    <property type="term" value="C:membrane"/>
    <property type="evidence" value="ECO:0007669"/>
    <property type="project" value="UniProtKB-SubCell"/>
</dbReference>
<dbReference type="InterPro" id="IPR006478">
    <property type="entry name" value="Formate_DH_asu"/>
</dbReference>
<feature type="domain" description="2Fe-2S ferredoxin-type" evidence="15">
    <location>
        <begin position="2"/>
        <end position="80"/>
    </location>
</feature>
<dbReference type="InterPro" id="IPR009010">
    <property type="entry name" value="Asp_de-COase-like_dom_sf"/>
</dbReference>
<dbReference type="PROSITE" id="PS51669">
    <property type="entry name" value="4FE4S_MOW_BIS_MGD"/>
    <property type="match status" value="1"/>
</dbReference>
<keyword evidence="11" id="KW-0411">Iron-sulfur</keyword>
<evidence type="ECO:0000256" key="6">
    <source>
        <dbReference type="ARBA" id="ARBA00022714"/>
    </source>
</evidence>
<dbReference type="SUPFAM" id="SSF50692">
    <property type="entry name" value="ADC-like"/>
    <property type="match status" value="1"/>
</dbReference>
<dbReference type="SMART" id="SM00926">
    <property type="entry name" value="Molybdop_Fe4S4"/>
    <property type="match status" value="1"/>
</dbReference>
<dbReference type="SUPFAM" id="SSF53706">
    <property type="entry name" value="Formate dehydrogenase/DMSO reductase, domains 1-3"/>
    <property type="match status" value="1"/>
</dbReference>
<evidence type="ECO:0000313" key="19">
    <source>
        <dbReference type="EMBL" id="KHE93237.1"/>
    </source>
</evidence>
<keyword evidence="9" id="KW-1278">Translocase</keyword>
<dbReference type="InterPro" id="IPR017900">
    <property type="entry name" value="4Fe4S_Fe_S_CS"/>
</dbReference>
<dbReference type="GO" id="GO:0015942">
    <property type="term" value="P:formate metabolic process"/>
    <property type="evidence" value="ECO:0007669"/>
    <property type="project" value="InterPro"/>
</dbReference>
<keyword evidence="12" id="KW-0520">NAD</keyword>
<dbReference type="PROSITE" id="PS51839">
    <property type="entry name" value="4FE4S_HC3"/>
    <property type="match status" value="1"/>
</dbReference>
<dbReference type="Gene3D" id="2.20.25.90">
    <property type="entry name" value="ADC-like domains"/>
    <property type="match status" value="1"/>
</dbReference>
<comment type="subcellular location">
    <subcellularLocation>
        <location evidence="2">Membrane</location>
    </subcellularLocation>
</comment>
<dbReference type="SUPFAM" id="SSF54292">
    <property type="entry name" value="2Fe-2S ferredoxin-like"/>
    <property type="match status" value="1"/>
</dbReference>
<evidence type="ECO:0000256" key="11">
    <source>
        <dbReference type="ARBA" id="ARBA00023014"/>
    </source>
</evidence>
<evidence type="ECO:0000256" key="12">
    <source>
        <dbReference type="ARBA" id="ARBA00023027"/>
    </source>
</evidence>
<keyword evidence="5" id="KW-0004">4Fe-4S</keyword>
<dbReference type="GO" id="GO:0046872">
    <property type="term" value="F:metal ion binding"/>
    <property type="evidence" value="ECO:0007669"/>
    <property type="project" value="UniProtKB-KW"/>
</dbReference>
<dbReference type="FunFam" id="3.10.20.740:FF:000004">
    <property type="entry name" value="NADH-quinone oxidoreductase"/>
    <property type="match status" value="1"/>
</dbReference>
<evidence type="ECO:0000256" key="2">
    <source>
        <dbReference type="ARBA" id="ARBA00004370"/>
    </source>
</evidence>
<evidence type="ECO:0000256" key="10">
    <source>
        <dbReference type="ARBA" id="ARBA00023004"/>
    </source>
</evidence>
<feature type="domain" description="4Fe-4S His(Cys)3-ligated-type" evidence="18">
    <location>
        <begin position="80"/>
        <end position="119"/>
    </location>
</feature>
<evidence type="ECO:0000256" key="13">
    <source>
        <dbReference type="ARBA" id="ARBA00023136"/>
    </source>
</evidence>
<dbReference type="AlphaFoldDB" id="A0A0B0EJK2"/>
<dbReference type="GO" id="GO:0008863">
    <property type="term" value="F:formate dehydrogenase (NAD+) activity"/>
    <property type="evidence" value="ECO:0007669"/>
    <property type="project" value="InterPro"/>
</dbReference>
<dbReference type="eggNOG" id="COG3383">
    <property type="taxonomic scope" value="Bacteria"/>
</dbReference>
<dbReference type="Gene3D" id="3.30.70.20">
    <property type="match status" value="1"/>
</dbReference>
<dbReference type="Pfam" id="PF00384">
    <property type="entry name" value="Molybdopterin"/>
    <property type="match status" value="1"/>
</dbReference>
<accession>A0A0B0EJK2</accession>
<proteinExistence type="inferred from homology"/>
<comment type="similarity">
    <text evidence="3">Belongs to the complex I 75 kDa subunit family.</text>
</comment>
<dbReference type="NCBIfam" id="TIGR01591">
    <property type="entry name" value="Fdh-alpha"/>
    <property type="match status" value="1"/>
</dbReference>
<evidence type="ECO:0000256" key="9">
    <source>
        <dbReference type="ARBA" id="ARBA00022967"/>
    </source>
</evidence>
<dbReference type="PROSITE" id="PS00490">
    <property type="entry name" value="MOLYBDOPTERIN_PROK_2"/>
    <property type="match status" value="1"/>
</dbReference>
<dbReference type="InterPro" id="IPR001041">
    <property type="entry name" value="2Fe-2S_ferredoxin-type"/>
</dbReference>
<evidence type="ECO:0000256" key="7">
    <source>
        <dbReference type="ARBA" id="ARBA00022723"/>
    </source>
</evidence>
<feature type="domain" description="4Fe-4S Mo/W bis-MGD-type" evidence="17">
    <location>
        <begin position="221"/>
        <end position="277"/>
    </location>
</feature>
<evidence type="ECO:0000313" key="20">
    <source>
        <dbReference type="Proteomes" id="UP000030652"/>
    </source>
</evidence>
<dbReference type="Pfam" id="PF04879">
    <property type="entry name" value="Molybdop_Fe4S4"/>
    <property type="match status" value="1"/>
</dbReference>
<dbReference type="FunFam" id="3.30.70.20:FF:000035">
    <property type="entry name" value="Iron hydrogenase 1"/>
    <property type="match status" value="1"/>
</dbReference>
<dbReference type="CDD" id="cd00207">
    <property type="entry name" value="fer2"/>
    <property type="match status" value="1"/>
</dbReference>
<dbReference type="Gene3D" id="3.10.20.740">
    <property type="match status" value="1"/>
</dbReference>
<dbReference type="Gene3D" id="3.40.50.740">
    <property type="match status" value="1"/>
</dbReference>
<dbReference type="SMART" id="SM00929">
    <property type="entry name" value="NADH-G_4Fe-4S_3"/>
    <property type="match status" value="1"/>
</dbReference>
<evidence type="ECO:0000256" key="3">
    <source>
        <dbReference type="ARBA" id="ARBA00005404"/>
    </source>
</evidence>
<evidence type="ECO:0000256" key="8">
    <source>
        <dbReference type="ARBA" id="ARBA00022737"/>
    </source>
</evidence>
<dbReference type="InterPro" id="IPR006657">
    <property type="entry name" value="MoPterin_dinucl-bd_dom"/>
</dbReference>
<dbReference type="SUPFAM" id="SSF54862">
    <property type="entry name" value="4Fe-4S ferredoxins"/>
    <property type="match status" value="1"/>
</dbReference>
<dbReference type="InterPro" id="IPR041924">
    <property type="entry name" value="Formate_Dh-H_N"/>
</dbReference>
<organism evidence="19 20">
    <name type="scientific">Candidatus Scalindua brodae</name>
    <dbReference type="NCBI Taxonomy" id="237368"/>
    <lineage>
        <taxon>Bacteria</taxon>
        <taxon>Pseudomonadati</taxon>
        <taxon>Planctomycetota</taxon>
        <taxon>Candidatus Brocadiia</taxon>
        <taxon>Candidatus Brocadiales</taxon>
        <taxon>Candidatus Scalinduaceae</taxon>
        <taxon>Candidatus Scalindua</taxon>
    </lineage>
</organism>
<evidence type="ECO:0000259" key="17">
    <source>
        <dbReference type="PROSITE" id="PS51669"/>
    </source>
</evidence>
<dbReference type="PROSITE" id="PS51379">
    <property type="entry name" value="4FE4S_FER_2"/>
    <property type="match status" value="2"/>
</dbReference>
<dbReference type="InterPro" id="IPR036010">
    <property type="entry name" value="2Fe-2S_ferredoxin-like_sf"/>
</dbReference>
<protein>
    <submittedName>
        <fullName evidence="19">Formate dehydrogenase alpha subunit</fullName>
    </submittedName>
</protein>
<dbReference type="InterPro" id="IPR006963">
    <property type="entry name" value="Mopterin_OxRdtase_4Fe-4S_dom"/>
</dbReference>
<dbReference type="GO" id="GO:0043546">
    <property type="term" value="F:molybdopterin cofactor binding"/>
    <property type="evidence" value="ECO:0007669"/>
    <property type="project" value="InterPro"/>
</dbReference>
<comment type="similarity">
    <text evidence="4">In the C-terminal section; belongs to the prokaryotic molybdopterin-containing oxidoreductase family.</text>
</comment>
<dbReference type="InterPro" id="IPR019574">
    <property type="entry name" value="NADH_UbQ_OxRdtase_Gsu_4Fe4S-bd"/>
</dbReference>
<name>A0A0B0EJK2_9BACT</name>
<evidence type="ECO:0000256" key="4">
    <source>
        <dbReference type="ARBA" id="ARBA00007023"/>
    </source>
</evidence>
<dbReference type="PIRSF" id="PIRSF036643">
    <property type="entry name" value="FDH_alpha"/>
    <property type="match status" value="1"/>
</dbReference>
<comment type="cofactor">
    <cofactor evidence="14">
        <name>[2Fe-2S] cluster</name>
        <dbReference type="ChEBI" id="CHEBI:190135"/>
    </cofactor>
</comment>
<dbReference type="InterPro" id="IPR050123">
    <property type="entry name" value="Prok_molybdopt-oxidoreductase"/>
</dbReference>